<name>A0A0T9ETW4_MYCTX</name>
<feature type="region of interest" description="Disordered" evidence="1">
    <location>
        <begin position="112"/>
        <end position="146"/>
    </location>
</feature>
<reference evidence="4 5" key="2">
    <citation type="submission" date="2015-03" db="EMBL/GenBank/DDBJ databases">
        <authorList>
            <consortium name="Pathogen Informatics"/>
        </authorList>
    </citation>
    <scope>NUCLEOTIDE SEQUENCE [LARGE SCALE GENOMIC DNA]</scope>
    <source>
        <strain evidence="4">K00500041</strain>
        <strain evidence="3 5">M09401471</strain>
    </source>
</reference>
<evidence type="ECO:0000313" key="5">
    <source>
        <dbReference type="Proteomes" id="UP000044938"/>
    </source>
</evidence>
<dbReference type="EMBL" id="CSAE01000328">
    <property type="protein sequence ID" value="COW11248.1"/>
    <property type="molecule type" value="Genomic_DNA"/>
</dbReference>
<proteinExistence type="predicted"/>
<evidence type="ECO:0000313" key="4">
    <source>
        <dbReference type="Proteomes" id="UP000038802"/>
    </source>
</evidence>
<gene>
    <name evidence="2" type="ORF">ERS007703_02792</name>
    <name evidence="3" type="ORF">ERS007720_02380</name>
</gene>
<accession>A0A0T9ETW4</accession>
<dbReference type="AlphaFoldDB" id="A0A0T9ETW4"/>
<dbReference type="EMBL" id="CSAJ01000302">
    <property type="protein sequence ID" value="COW33449.1"/>
    <property type="molecule type" value="Genomic_DNA"/>
</dbReference>
<dbReference type="Proteomes" id="UP000044938">
    <property type="component" value="Unassembled WGS sequence"/>
</dbReference>
<organism evidence="2 4">
    <name type="scientific">Mycobacterium tuberculosis</name>
    <dbReference type="NCBI Taxonomy" id="1773"/>
    <lineage>
        <taxon>Bacteria</taxon>
        <taxon>Bacillati</taxon>
        <taxon>Actinomycetota</taxon>
        <taxon>Actinomycetes</taxon>
        <taxon>Mycobacteriales</taxon>
        <taxon>Mycobacteriaceae</taxon>
        <taxon>Mycobacterium</taxon>
        <taxon>Mycobacterium tuberculosis complex</taxon>
    </lineage>
</organism>
<evidence type="ECO:0000313" key="2">
    <source>
        <dbReference type="EMBL" id="COW11248.1"/>
    </source>
</evidence>
<protein>
    <submittedName>
        <fullName evidence="2">Uncharacterized protein</fullName>
    </submittedName>
</protein>
<evidence type="ECO:0000256" key="1">
    <source>
        <dbReference type="SAM" id="MobiDB-lite"/>
    </source>
</evidence>
<sequence length="146" mass="15614">MIRAGQIVHWVLQARPKVVVAAEHEDTRPGQQIAQGLDDGGHRLGVSQVVTGVDDQIRLPAGELAQPGLFAVLVGQHMQIADVQHPQRCGARSQDWHGHLAQDECIALDQRSVTNPGDGRAQRHGAGADQGGQDSSHARSLLPVEV</sequence>
<evidence type="ECO:0000313" key="3">
    <source>
        <dbReference type="EMBL" id="COW33449.1"/>
    </source>
</evidence>
<dbReference type="Proteomes" id="UP000038802">
    <property type="component" value="Unassembled WGS sequence"/>
</dbReference>
<reference evidence="2" key="1">
    <citation type="submission" date="2015-03" db="EMBL/GenBank/DDBJ databases">
        <authorList>
            <person name="Murphy D."/>
        </authorList>
    </citation>
    <scope>NUCLEOTIDE SEQUENCE [LARGE SCALE GENOMIC DNA]</scope>
    <source>
        <strain evidence="2">K00500041</strain>
    </source>
</reference>